<keyword evidence="3" id="KW-0812">Transmembrane</keyword>
<organism evidence="5 6">
    <name type="scientific">Owenia fusiformis</name>
    <name type="common">Polychaete worm</name>
    <dbReference type="NCBI Taxonomy" id="6347"/>
    <lineage>
        <taxon>Eukaryota</taxon>
        <taxon>Metazoa</taxon>
        <taxon>Spiralia</taxon>
        <taxon>Lophotrochozoa</taxon>
        <taxon>Annelida</taxon>
        <taxon>Polychaeta</taxon>
        <taxon>Sedentaria</taxon>
        <taxon>Canalipalpata</taxon>
        <taxon>Sabellida</taxon>
        <taxon>Oweniida</taxon>
        <taxon>Oweniidae</taxon>
        <taxon>Owenia</taxon>
    </lineage>
</organism>
<dbReference type="Proteomes" id="UP000749559">
    <property type="component" value="Unassembled WGS sequence"/>
</dbReference>
<evidence type="ECO:0000313" key="6">
    <source>
        <dbReference type="Proteomes" id="UP000749559"/>
    </source>
</evidence>
<feature type="compositionally biased region" description="Basic residues" evidence="2">
    <location>
        <begin position="684"/>
        <end position="698"/>
    </location>
</feature>
<feature type="transmembrane region" description="Helical" evidence="3">
    <location>
        <begin position="333"/>
        <end position="356"/>
    </location>
</feature>
<name>A0A8S4N431_OWEFU</name>
<dbReference type="CDD" id="cd07302">
    <property type="entry name" value="CHD"/>
    <property type="match status" value="1"/>
</dbReference>
<evidence type="ECO:0000259" key="4">
    <source>
        <dbReference type="PROSITE" id="PS50125"/>
    </source>
</evidence>
<keyword evidence="3" id="KW-1133">Transmembrane helix</keyword>
<dbReference type="PANTHER" id="PTHR45655:SF13">
    <property type="entry name" value="SOLUBLE GUANYLATE CYCLASE GCY-32-RELATED"/>
    <property type="match status" value="1"/>
</dbReference>
<dbReference type="Pfam" id="PF00211">
    <property type="entry name" value="Guanylate_cyc"/>
    <property type="match status" value="1"/>
</dbReference>
<keyword evidence="3" id="KW-0472">Membrane</keyword>
<keyword evidence="1" id="KW-0456">Lyase</keyword>
<dbReference type="EMBL" id="CAIIXF020000001">
    <property type="protein sequence ID" value="CAH1775251.1"/>
    <property type="molecule type" value="Genomic_DNA"/>
</dbReference>
<protein>
    <recommendedName>
        <fullName evidence="4">Guanylate cyclase domain-containing protein</fullName>
    </recommendedName>
</protein>
<dbReference type="GO" id="GO:0019934">
    <property type="term" value="P:cGMP-mediated signaling"/>
    <property type="evidence" value="ECO:0007669"/>
    <property type="project" value="TreeGrafter"/>
</dbReference>
<dbReference type="GO" id="GO:0004383">
    <property type="term" value="F:guanylate cyclase activity"/>
    <property type="evidence" value="ECO:0007669"/>
    <property type="project" value="TreeGrafter"/>
</dbReference>
<comment type="caution">
    <text evidence="5">The sequence shown here is derived from an EMBL/GenBank/DDBJ whole genome shotgun (WGS) entry which is preliminary data.</text>
</comment>
<proteinExistence type="predicted"/>
<dbReference type="GO" id="GO:0070482">
    <property type="term" value="P:response to oxygen levels"/>
    <property type="evidence" value="ECO:0007669"/>
    <property type="project" value="TreeGrafter"/>
</dbReference>
<dbReference type="InterPro" id="IPR029787">
    <property type="entry name" value="Nucleotide_cyclase"/>
</dbReference>
<evidence type="ECO:0000256" key="2">
    <source>
        <dbReference type="SAM" id="MobiDB-lite"/>
    </source>
</evidence>
<gene>
    <name evidence="5" type="ORF">OFUS_LOCUS2579</name>
</gene>
<dbReference type="Gene3D" id="3.30.70.1230">
    <property type="entry name" value="Nucleotide cyclase"/>
    <property type="match status" value="1"/>
</dbReference>
<accession>A0A8S4N431</accession>
<dbReference type="SMART" id="SM00044">
    <property type="entry name" value="CYCc"/>
    <property type="match status" value="1"/>
</dbReference>
<evidence type="ECO:0000313" key="5">
    <source>
        <dbReference type="EMBL" id="CAH1775251.1"/>
    </source>
</evidence>
<feature type="domain" description="Guanylate cyclase" evidence="4">
    <location>
        <begin position="415"/>
        <end position="543"/>
    </location>
</feature>
<evidence type="ECO:0000256" key="3">
    <source>
        <dbReference type="SAM" id="Phobius"/>
    </source>
</evidence>
<feature type="non-terminal residue" evidence="5">
    <location>
        <position position="705"/>
    </location>
</feature>
<dbReference type="PROSITE" id="PS50125">
    <property type="entry name" value="GUANYLATE_CYCLASE_2"/>
    <property type="match status" value="1"/>
</dbReference>
<feature type="region of interest" description="Disordered" evidence="2">
    <location>
        <begin position="683"/>
        <end position="705"/>
    </location>
</feature>
<sequence length="705" mass="80357">MTLYQPCDHVWFEENREHIYTSIVSSTTITRGSSNSSTPCRHKRFTSIHGFLALILCPALVVFAVTALNLLEDASLLSDIQKVIRFVHEEEQIHLFISNLQEERYTSFIYINKDIAILTEQDGSRLAEVYSHTDGSIRQLSTNAHPNIDDVKNKNNVLNNITALRLDIHMHRMNFLNNCLNSTGSNHDCRFYTDLIHNLTVELNSKSSLSYSHFPWKIQSRILKIQVRIELCSRETHAATMLGKDHTQSFLETVSPQSKAISYNPELHLLRLSMLNQIMSKQNKSHNKSTLTVKQRTLIDELKQYSQSLRKEQEQCYMELRATLKRDETYRTLTIGVTGVILCITTLLIIAQVMTLRNSLRTAKILKTAAVVTLREIASTREKVFSVMNHVLPKEVREEFNSTIEQKGRHDANMTVLTVELPNFSEILKQNSCHQVIDLMGSIFTLLDERVSLFDAYRIESPRNTYAVTSSLQGQTDHRNAQEIADLSLDFMVVTSDLEVPHSGKVNLKLVIHTGWGITAITGKEHLRYSVFGEVLQTAKLMLKKATPNRITMTEKTCQLLKKCGGYRIKLRGHIKLENGNRLSTMYLLGRDMILSGSDFDIEPSSMDISSISSRISTVNSKSGDLRNSKTSKTHSFIDQVKEIKTKISWPLNRSLRNSSESMLALQDIQDFETEQLGLTRKNSISKRRNTQLRKMSKAFKDGKT</sequence>
<dbReference type="SUPFAM" id="SSF55073">
    <property type="entry name" value="Nucleotide cyclase"/>
    <property type="match status" value="1"/>
</dbReference>
<dbReference type="InterPro" id="IPR001054">
    <property type="entry name" value="A/G_cyclase"/>
</dbReference>
<keyword evidence="6" id="KW-1185">Reference proteome</keyword>
<reference evidence="5" key="1">
    <citation type="submission" date="2022-03" db="EMBL/GenBank/DDBJ databases">
        <authorList>
            <person name="Martin C."/>
        </authorList>
    </citation>
    <scope>NUCLEOTIDE SEQUENCE</scope>
</reference>
<dbReference type="AlphaFoldDB" id="A0A8S4N431"/>
<dbReference type="GO" id="GO:0008074">
    <property type="term" value="C:guanylate cyclase complex, soluble"/>
    <property type="evidence" value="ECO:0007669"/>
    <property type="project" value="TreeGrafter"/>
</dbReference>
<dbReference type="PANTHER" id="PTHR45655">
    <property type="entry name" value="GUANYLATE CYCLASE SOLUBLE SUBUNIT BETA-2"/>
    <property type="match status" value="1"/>
</dbReference>
<feature type="transmembrane region" description="Helical" evidence="3">
    <location>
        <begin position="51"/>
        <end position="71"/>
    </location>
</feature>
<evidence type="ECO:0000256" key="1">
    <source>
        <dbReference type="ARBA" id="ARBA00023239"/>
    </source>
</evidence>